<reference evidence="3" key="2">
    <citation type="submission" date="2020-01" db="EMBL/GenBank/DDBJ databases">
        <authorList>
            <person name="Korhonen P.K.K."/>
            <person name="Guangxu M.G."/>
            <person name="Wang T.W."/>
            <person name="Stroehlein A.J.S."/>
            <person name="Young N.D."/>
            <person name="Ang C.-S.A."/>
            <person name="Fernando D.W.F."/>
            <person name="Lu H.L."/>
            <person name="Taylor S.T."/>
            <person name="Ehtesham M.E.M."/>
            <person name="Najaraj S.H.N."/>
            <person name="Harsha G.H.G."/>
            <person name="Madugundu A.M."/>
            <person name="Renuse S.R."/>
            <person name="Holt D.H."/>
            <person name="Pandey A.P."/>
            <person name="Papenfuss A.P."/>
            <person name="Gasser R.B.G."/>
            <person name="Fischer K.F."/>
        </authorList>
    </citation>
    <scope>NUCLEOTIDE SEQUENCE</scope>
    <source>
        <strain evidence="3">SSS_KF_BRIS2020</strain>
    </source>
</reference>
<evidence type="ECO:0000313" key="3">
    <source>
        <dbReference type="EMBL" id="KAF7491129.1"/>
    </source>
</evidence>
<feature type="transmembrane region" description="Helical" evidence="2">
    <location>
        <begin position="79"/>
        <end position="101"/>
    </location>
</feature>
<dbReference type="Proteomes" id="UP000070412">
    <property type="component" value="Unassembled WGS sequence"/>
</dbReference>
<feature type="region of interest" description="Disordered" evidence="1">
    <location>
        <begin position="14"/>
        <end position="33"/>
    </location>
</feature>
<evidence type="ECO:0000256" key="2">
    <source>
        <dbReference type="SAM" id="Phobius"/>
    </source>
</evidence>
<keyword evidence="2" id="KW-1133">Transmembrane helix</keyword>
<dbReference type="EMBL" id="WVUK01000061">
    <property type="protein sequence ID" value="KAF7491129.1"/>
    <property type="molecule type" value="Genomic_DNA"/>
</dbReference>
<dbReference type="EnsemblMetazoa" id="SSS_1758s_mrna">
    <property type="protein sequence ID" value="KAF7491129.1"/>
    <property type="gene ID" value="SSS_1758"/>
</dbReference>
<sequence>MIYSRLVNGYEKANDFDDEDYDDDNDDDDDDRNGFDPITTDEACFLTYLNAPRAVNRYRWIRSAFYQWTLCLPAGAERLFCIMMAMFLVIFVTAIHLLLYFDKWIIFYTDQTFSTTWLWYQWRSFCKPRNPDETISFDCYVWLLIGAWLGSISLATLTLAIHFLIWSLNVSDFDPKTIVSNSIKFVRK</sequence>
<reference evidence="4" key="3">
    <citation type="submission" date="2022-06" db="UniProtKB">
        <authorList>
            <consortium name="EnsemblMetazoa"/>
        </authorList>
    </citation>
    <scope>IDENTIFICATION</scope>
</reference>
<accession>A0A834VDF1</accession>
<proteinExistence type="predicted"/>
<keyword evidence="2" id="KW-0812">Transmembrane</keyword>
<evidence type="ECO:0000256" key="1">
    <source>
        <dbReference type="SAM" id="MobiDB-lite"/>
    </source>
</evidence>
<feature type="compositionally biased region" description="Acidic residues" evidence="1">
    <location>
        <begin position="16"/>
        <end position="31"/>
    </location>
</feature>
<gene>
    <name evidence="3" type="ORF">SSS_1758</name>
</gene>
<reference evidence="5" key="1">
    <citation type="journal article" date="2020" name="PLoS Negl. Trop. Dis.">
        <title>High-quality nuclear genome for Sarcoptes scabiei-A critical resource for a neglected parasite.</title>
        <authorList>
            <person name="Korhonen P.K."/>
            <person name="Gasser R.B."/>
            <person name="Ma G."/>
            <person name="Wang T."/>
            <person name="Stroehlein A.J."/>
            <person name="Young N.D."/>
            <person name="Ang C.S."/>
            <person name="Fernando D.D."/>
            <person name="Lu H.C."/>
            <person name="Taylor S."/>
            <person name="Reynolds S.L."/>
            <person name="Mofiz E."/>
            <person name="Najaraj S.H."/>
            <person name="Gowda H."/>
            <person name="Madugundu A."/>
            <person name="Renuse S."/>
            <person name="Holt D."/>
            <person name="Pandey A."/>
            <person name="Papenfuss A.T."/>
            <person name="Fischer K."/>
        </authorList>
    </citation>
    <scope>NUCLEOTIDE SEQUENCE [LARGE SCALE GENOMIC DNA]</scope>
</reference>
<keyword evidence="2" id="KW-0472">Membrane</keyword>
<protein>
    <submittedName>
        <fullName evidence="3 4">Uncharacterized protein</fullName>
    </submittedName>
</protein>
<dbReference type="AlphaFoldDB" id="A0A834VDF1"/>
<name>A0A834VDF1_SARSC</name>
<evidence type="ECO:0000313" key="4">
    <source>
        <dbReference type="EnsemblMetazoa" id="KAF7491129.1"/>
    </source>
</evidence>
<keyword evidence="5" id="KW-1185">Reference proteome</keyword>
<feature type="transmembrane region" description="Helical" evidence="2">
    <location>
        <begin position="140"/>
        <end position="166"/>
    </location>
</feature>
<evidence type="ECO:0000313" key="5">
    <source>
        <dbReference type="Proteomes" id="UP000070412"/>
    </source>
</evidence>
<organism evidence="3">
    <name type="scientific">Sarcoptes scabiei</name>
    <name type="common">Itch mite</name>
    <name type="synonym">Acarus scabiei</name>
    <dbReference type="NCBI Taxonomy" id="52283"/>
    <lineage>
        <taxon>Eukaryota</taxon>
        <taxon>Metazoa</taxon>
        <taxon>Ecdysozoa</taxon>
        <taxon>Arthropoda</taxon>
        <taxon>Chelicerata</taxon>
        <taxon>Arachnida</taxon>
        <taxon>Acari</taxon>
        <taxon>Acariformes</taxon>
        <taxon>Sarcoptiformes</taxon>
        <taxon>Astigmata</taxon>
        <taxon>Psoroptidia</taxon>
        <taxon>Sarcoptoidea</taxon>
        <taxon>Sarcoptidae</taxon>
        <taxon>Sarcoptinae</taxon>
        <taxon>Sarcoptes</taxon>
    </lineage>
</organism>